<dbReference type="WBParaSite" id="PgR017X_g065_t01">
    <property type="protein sequence ID" value="PgR017X_g065_t01"/>
    <property type="gene ID" value="PgR017X_g065"/>
</dbReference>
<sequence>MYNIQRNRTGMTDFMISSGLITPIDEIPTADFAVPYAAPSTVKICAEAAPI</sequence>
<organism evidence="1 2">
    <name type="scientific">Parascaris univalens</name>
    <name type="common">Nematode worm</name>
    <dbReference type="NCBI Taxonomy" id="6257"/>
    <lineage>
        <taxon>Eukaryota</taxon>
        <taxon>Metazoa</taxon>
        <taxon>Ecdysozoa</taxon>
        <taxon>Nematoda</taxon>
        <taxon>Chromadorea</taxon>
        <taxon>Rhabditida</taxon>
        <taxon>Spirurina</taxon>
        <taxon>Ascaridomorpha</taxon>
        <taxon>Ascaridoidea</taxon>
        <taxon>Ascarididae</taxon>
        <taxon>Parascaris</taxon>
    </lineage>
</organism>
<evidence type="ECO:0000313" key="1">
    <source>
        <dbReference type="Proteomes" id="UP000887569"/>
    </source>
</evidence>
<name>A0A915AVR4_PARUN</name>
<accession>A0A915AVR4</accession>
<evidence type="ECO:0000313" key="2">
    <source>
        <dbReference type="WBParaSite" id="PgR017X_g065_t01"/>
    </source>
</evidence>
<dbReference type="Proteomes" id="UP000887569">
    <property type="component" value="Unplaced"/>
</dbReference>
<reference evidence="2" key="1">
    <citation type="submission" date="2022-11" db="UniProtKB">
        <authorList>
            <consortium name="WormBaseParasite"/>
        </authorList>
    </citation>
    <scope>IDENTIFICATION</scope>
</reference>
<protein>
    <submittedName>
        <fullName evidence="2">Uncharacterized protein</fullName>
    </submittedName>
</protein>
<keyword evidence="1" id="KW-1185">Reference proteome</keyword>
<dbReference type="AlphaFoldDB" id="A0A915AVR4"/>
<proteinExistence type="predicted"/>